<reference evidence="2" key="1">
    <citation type="submission" date="2023-08" db="EMBL/GenBank/DDBJ databases">
        <title>Chromosome-level Genome Assembly of mud carp (Cirrhinus molitorella).</title>
        <authorList>
            <person name="Liu H."/>
        </authorList>
    </citation>
    <scope>NUCLEOTIDE SEQUENCE</scope>
    <source>
        <strain evidence="2">Prfri</strain>
        <tissue evidence="2">Muscle</tissue>
    </source>
</reference>
<name>A0AA88P9I1_9TELE</name>
<accession>A0AA88P9I1</accession>
<keyword evidence="3" id="KW-1185">Reference proteome</keyword>
<feature type="compositionally biased region" description="Polar residues" evidence="1">
    <location>
        <begin position="85"/>
        <end position="97"/>
    </location>
</feature>
<gene>
    <name evidence="2" type="ORF">Q8A67_019254</name>
</gene>
<evidence type="ECO:0000313" key="2">
    <source>
        <dbReference type="EMBL" id="KAK2878463.1"/>
    </source>
</evidence>
<protein>
    <submittedName>
        <fullName evidence="2">Uncharacterized protein</fullName>
    </submittedName>
</protein>
<sequence>MAECEEQLAYRHGQTRLCDTGCSHPDRGCMCVCGMAVARLQQMRGPHVRIRQWHGGAAEPDHTSLSRFPLSRWRAAAGAPLPDNYQPSPQMETSVSPHRSRFLPLPPSTAPLYLGKALPTLTMCFVTAD</sequence>
<comment type="caution">
    <text evidence="2">The sequence shown here is derived from an EMBL/GenBank/DDBJ whole genome shotgun (WGS) entry which is preliminary data.</text>
</comment>
<feature type="region of interest" description="Disordered" evidence="1">
    <location>
        <begin position="79"/>
        <end position="99"/>
    </location>
</feature>
<proteinExistence type="predicted"/>
<organism evidence="2 3">
    <name type="scientific">Cirrhinus molitorella</name>
    <name type="common">mud carp</name>
    <dbReference type="NCBI Taxonomy" id="172907"/>
    <lineage>
        <taxon>Eukaryota</taxon>
        <taxon>Metazoa</taxon>
        <taxon>Chordata</taxon>
        <taxon>Craniata</taxon>
        <taxon>Vertebrata</taxon>
        <taxon>Euteleostomi</taxon>
        <taxon>Actinopterygii</taxon>
        <taxon>Neopterygii</taxon>
        <taxon>Teleostei</taxon>
        <taxon>Ostariophysi</taxon>
        <taxon>Cypriniformes</taxon>
        <taxon>Cyprinidae</taxon>
        <taxon>Labeoninae</taxon>
        <taxon>Labeonini</taxon>
        <taxon>Cirrhinus</taxon>
    </lineage>
</organism>
<evidence type="ECO:0000256" key="1">
    <source>
        <dbReference type="SAM" id="MobiDB-lite"/>
    </source>
</evidence>
<evidence type="ECO:0000313" key="3">
    <source>
        <dbReference type="Proteomes" id="UP001187343"/>
    </source>
</evidence>
<dbReference type="EMBL" id="JAUYZG010000019">
    <property type="protein sequence ID" value="KAK2878463.1"/>
    <property type="molecule type" value="Genomic_DNA"/>
</dbReference>
<dbReference type="AlphaFoldDB" id="A0AA88P9I1"/>
<dbReference type="Proteomes" id="UP001187343">
    <property type="component" value="Unassembled WGS sequence"/>
</dbReference>